<dbReference type="Proteomes" id="UP000050482">
    <property type="component" value="Unassembled WGS sequence"/>
</dbReference>
<dbReference type="RefSeq" id="WP_054967476.1">
    <property type="nucleotide sequence ID" value="NZ_LJCO01000008.1"/>
</dbReference>
<gene>
    <name evidence="1" type="ORF">AN477_01900</name>
</gene>
<sequence>MSNGEDWMPFTDSFGKEKLGVLAPRRRDVEQDAAVRVVIFSYQIENPKWGYAALILNCGVIWAAYASFDATDIKGSPLFALRLMGRFEWTYPSIQLAKEAIAQSQSFKRVSDEALMERLKIDLLR</sequence>
<dbReference type="AlphaFoldDB" id="A0A0P9EQ60"/>
<name>A0A0P9EQ60_9BACL</name>
<keyword evidence="2" id="KW-1185">Reference proteome</keyword>
<accession>A0A0P9EQ60</accession>
<evidence type="ECO:0000313" key="2">
    <source>
        <dbReference type="Proteomes" id="UP000050482"/>
    </source>
</evidence>
<reference evidence="1 2" key="1">
    <citation type="submission" date="2015-09" db="EMBL/GenBank/DDBJ databases">
        <title>Draft genome sequence of Alicyclobacillus ferrooxydans DSM 22381.</title>
        <authorList>
            <person name="Hemp J."/>
        </authorList>
    </citation>
    <scope>NUCLEOTIDE SEQUENCE [LARGE SCALE GENOMIC DNA]</scope>
    <source>
        <strain evidence="1 2">TC-34</strain>
    </source>
</reference>
<dbReference type="STRING" id="471514.AN477_01900"/>
<protein>
    <submittedName>
        <fullName evidence="1">Uncharacterized protein</fullName>
    </submittedName>
</protein>
<dbReference type="PATRIC" id="fig|471514.4.peg.388"/>
<dbReference type="EMBL" id="LJCO01000008">
    <property type="protein sequence ID" value="KPV45682.1"/>
    <property type="molecule type" value="Genomic_DNA"/>
</dbReference>
<organism evidence="1 2">
    <name type="scientific">Alicyclobacillus ferrooxydans</name>
    <dbReference type="NCBI Taxonomy" id="471514"/>
    <lineage>
        <taxon>Bacteria</taxon>
        <taxon>Bacillati</taxon>
        <taxon>Bacillota</taxon>
        <taxon>Bacilli</taxon>
        <taxon>Bacillales</taxon>
        <taxon>Alicyclobacillaceae</taxon>
        <taxon>Alicyclobacillus</taxon>
    </lineage>
</organism>
<evidence type="ECO:0000313" key="1">
    <source>
        <dbReference type="EMBL" id="KPV45682.1"/>
    </source>
</evidence>
<proteinExistence type="predicted"/>
<comment type="caution">
    <text evidence="1">The sequence shown here is derived from an EMBL/GenBank/DDBJ whole genome shotgun (WGS) entry which is preliminary data.</text>
</comment>